<dbReference type="PANTHER" id="PTHR43133">
    <property type="entry name" value="RNA POLYMERASE ECF-TYPE SIGMA FACTO"/>
    <property type="match status" value="1"/>
</dbReference>
<dbReference type="RefSeq" id="WP_369725813.1">
    <property type="nucleotide sequence ID" value="NZ_CP165734.1"/>
</dbReference>
<protein>
    <recommendedName>
        <fullName evidence="6">RNA polymerase sigma factor</fullName>
    </recommendedName>
</protein>
<dbReference type="Gene3D" id="1.10.10.10">
    <property type="entry name" value="Winged helix-like DNA-binding domain superfamily/Winged helix DNA-binding domain"/>
    <property type="match status" value="1"/>
</dbReference>
<dbReference type="InterPro" id="IPR013324">
    <property type="entry name" value="RNA_pol_sigma_r3/r4-like"/>
</dbReference>
<dbReference type="GO" id="GO:0003677">
    <property type="term" value="F:DNA binding"/>
    <property type="evidence" value="ECO:0007669"/>
    <property type="project" value="UniProtKB-KW"/>
</dbReference>
<accession>A0AB39XRG9</accession>
<dbReference type="SUPFAM" id="SSF88946">
    <property type="entry name" value="Sigma2 domain of RNA polymerase sigma factors"/>
    <property type="match status" value="1"/>
</dbReference>
<dbReference type="NCBIfam" id="NF008888">
    <property type="entry name" value="PRK11922.1"/>
    <property type="match status" value="1"/>
</dbReference>
<evidence type="ECO:0000256" key="4">
    <source>
        <dbReference type="ARBA" id="ARBA00023125"/>
    </source>
</evidence>
<dbReference type="SUPFAM" id="SSF88659">
    <property type="entry name" value="Sigma3 and sigma4 domains of RNA polymerase sigma factors"/>
    <property type="match status" value="1"/>
</dbReference>
<keyword evidence="3 6" id="KW-0731">Sigma factor</keyword>
<feature type="domain" description="RNA polymerase sigma-70 region 2" evidence="7">
    <location>
        <begin position="38"/>
        <end position="103"/>
    </location>
</feature>
<dbReference type="InterPro" id="IPR007627">
    <property type="entry name" value="RNA_pol_sigma70_r2"/>
</dbReference>
<proteinExistence type="inferred from homology"/>
<dbReference type="Pfam" id="PF08281">
    <property type="entry name" value="Sigma70_r4_2"/>
    <property type="match status" value="1"/>
</dbReference>
<keyword evidence="4 6" id="KW-0238">DNA-binding</keyword>
<evidence type="ECO:0000313" key="9">
    <source>
        <dbReference type="EMBL" id="XDV60463.1"/>
    </source>
</evidence>
<evidence type="ECO:0000259" key="7">
    <source>
        <dbReference type="Pfam" id="PF04542"/>
    </source>
</evidence>
<organism evidence="9">
    <name type="scientific">Bradyrhizobium sp. LLZ17</name>
    <dbReference type="NCBI Taxonomy" id="3239388"/>
    <lineage>
        <taxon>Bacteria</taxon>
        <taxon>Pseudomonadati</taxon>
        <taxon>Pseudomonadota</taxon>
        <taxon>Alphaproteobacteria</taxon>
        <taxon>Hyphomicrobiales</taxon>
        <taxon>Nitrobacteraceae</taxon>
        <taxon>Bradyrhizobium</taxon>
    </lineage>
</organism>
<dbReference type="PROSITE" id="PS01063">
    <property type="entry name" value="SIGMA70_ECF"/>
    <property type="match status" value="1"/>
</dbReference>
<dbReference type="GO" id="GO:0006352">
    <property type="term" value="P:DNA-templated transcription initiation"/>
    <property type="evidence" value="ECO:0007669"/>
    <property type="project" value="InterPro"/>
</dbReference>
<evidence type="ECO:0000256" key="6">
    <source>
        <dbReference type="RuleBase" id="RU000716"/>
    </source>
</evidence>
<evidence type="ECO:0000259" key="8">
    <source>
        <dbReference type="Pfam" id="PF08281"/>
    </source>
</evidence>
<dbReference type="InterPro" id="IPR013249">
    <property type="entry name" value="RNA_pol_sigma70_r4_t2"/>
</dbReference>
<dbReference type="AlphaFoldDB" id="A0AB39XRG9"/>
<keyword evidence="5 6" id="KW-0804">Transcription</keyword>
<dbReference type="PANTHER" id="PTHR43133:SF51">
    <property type="entry name" value="RNA POLYMERASE SIGMA FACTOR"/>
    <property type="match status" value="1"/>
</dbReference>
<reference evidence="9" key="1">
    <citation type="submission" date="2024-08" db="EMBL/GenBank/DDBJ databases">
        <authorList>
            <person name="Chaddad Z."/>
            <person name="Lamrabet M."/>
            <person name="Bouhnik O."/>
            <person name="Alami S."/>
            <person name="Wipf D."/>
            <person name="Courty P.E."/>
            <person name="Missbah El Idrissi M."/>
        </authorList>
    </citation>
    <scope>NUCLEOTIDE SEQUENCE</scope>
    <source>
        <strain evidence="9">LLZ17</strain>
    </source>
</reference>
<dbReference type="InterPro" id="IPR036388">
    <property type="entry name" value="WH-like_DNA-bd_sf"/>
</dbReference>
<evidence type="ECO:0000256" key="3">
    <source>
        <dbReference type="ARBA" id="ARBA00023082"/>
    </source>
</evidence>
<dbReference type="CDD" id="cd06171">
    <property type="entry name" value="Sigma70_r4"/>
    <property type="match status" value="1"/>
</dbReference>
<sequence length="233" mass="26299">MTAIHRTAIFPALDANAPEAELICRALARDEAALRAIMQANNRRLYRLARGILRSDSEAEDVVQETYVRAFTRLESFRGESGLSTWLSRIAINEALTRVRARKPHVELDMLPDAVLEAQIIQFPLSSAASDPERSMAQREIQRVVERAIDELPDVFRMVFIARVMEGMSMEETAELLGVKVETVKTRLHRARTMLRENVERKIGPVVMDAFPFAGQRCERLTEAVLKRLGVGA</sequence>
<dbReference type="InterPro" id="IPR039425">
    <property type="entry name" value="RNA_pol_sigma-70-like"/>
</dbReference>
<name>A0AB39XRG9_9BRAD</name>
<dbReference type="Gene3D" id="1.10.1740.10">
    <property type="match status" value="1"/>
</dbReference>
<evidence type="ECO:0000256" key="5">
    <source>
        <dbReference type="ARBA" id="ARBA00023163"/>
    </source>
</evidence>
<dbReference type="InterPro" id="IPR014284">
    <property type="entry name" value="RNA_pol_sigma-70_dom"/>
</dbReference>
<evidence type="ECO:0000256" key="2">
    <source>
        <dbReference type="ARBA" id="ARBA00023015"/>
    </source>
</evidence>
<feature type="domain" description="RNA polymerase sigma factor 70 region 4 type 2" evidence="8">
    <location>
        <begin position="144"/>
        <end position="195"/>
    </location>
</feature>
<dbReference type="Pfam" id="PF04542">
    <property type="entry name" value="Sigma70_r2"/>
    <property type="match status" value="1"/>
</dbReference>
<comment type="similarity">
    <text evidence="1 6">Belongs to the sigma-70 factor family. ECF subfamily.</text>
</comment>
<keyword evidence="2 6" id="KW-0805">Transcription regulation</keyword>
<dbReference type="NCBIfam" id="TIGR02937">
    <property type="entry name" value="sigma70-ECF"/>
    <property type="match status" value="1"/>
</dbReference>
<dbReference type="EMBL" id="CP165734">
    <property type="protein sequence ID" value="XDV60463.1"/>
    <property type="molecule type" value="Genomic_DNA"/>
</dbReference>
<gene>
    <name evidence="9" type="ORF">AB8Z38_14660</name>
</gene>
<dbReference type="InterPro" id="IPR013325">
    <property type="entry name" value="RNA_pol_sigma_r2"/>
</dbReference>
<evidence type="ECO:0000256" key="1">
    <source>
        <dbReference type="ARBA" id="ARBA00010641"/>
    </source>
</evidence>
<dbReference type="GO" id="GO:0016987">
    <property type="term" value="F:sigma factor activity"/>
    <property type="evidence" value="ECO:0007669"/>
    <property type="project" value="UniProtKB-KW"/>
</dbReference>
<dbReference type="InterPro" id="IPR000838">
    <property type="entry name" value="RNA_pol_sigma70_ECF_CS"/>
</dbReference>